<dbReference type="Proteomes" id="UP000594260">
    <property type="component" value="Unplaced"/>
</dbReference>
<feature type="compositionally biased region" description="Basic and acidic residues" evidence="1">
    <location>
        <begin position="142"/>
        <end position="154"/>
    </location>
</feature>
<accession>A0A7M7KL50</accession>
<dbReference type="InParanoid" id="A0A7M7KL50"/>
<evidence type="ECO:0000313" key="2">
    <source>
        <dbReference type="EnsemblMetazoa" id="XP_022668524"/>
    </source>
</evidence>
<dbReference type="GeneID" id="111253430"/>
<feature type="region of interest" description="Disordered" evidence="1">
    <location>
        <begin position="135"/>
        <end position="174"/>
    </location>
</feature>
<dbReference type="RefSeq" id="XP_022668522.1">
    <property type="nucleotide sequence ID" value="XM_022812787.1"/>
</dbReference>
<dbReference type="EnsemblMetazoa" id="XM_022812787">
    <property type="protein sequence ID" value="XP_022668522"/>
    <property type="gene ID" value="LOC111253430"/>
</dbReference>
<reference evidence="2" key="1">
    <citation type="submission" date="2021-01" db="UniProtKB">
        <authorList>
            <consortium name="EnsemblMetazoa"/>
        </authorList>
    </citation>
    <scope>IDENTIFICATION</scope>
</reference>
<feature type="compositionally biased region" description="Polar residues" evidence="1">
    <location>
        <begin position="156"/>
        <end position="174"/>
    </location>
</feature>
<proteinExistence type="predicted"/>
<dbReference type="OrthoDB" id="10661311at2759"/>
<name>A0A7M7KL50_VARDE</name>
<dbReference type="EnsemblMetazoa" id="XM_022812789">
    <property type="protein sequence ID" value="XP_022668524"/>
    <property type="gene ID" value="LOC111253430"/>
</dbReference>
<dbReference type="RefSeq" id="XP_022668524.1">
    <property type="nucleotide sequence ID" value="XM_022812789.1"/>
</dbReference>
<sequence>MKNCSSPMGVIGKKSACPATQILFFAFQRSTPQTADDVATRQFLDDNLFDRMARSTQRIEQLSKQITPTSHLLSQVWREAVQPPCLEFSSRACENQMLAPAIAAIEKVAPKTRFEAPPLYTPLFSDALIPQKTSLSTIHTPPDTERCPGRRLFDDASTNTPPHDTAILTASPTS</sequence>
<organism evidence="2 3">
    <name type="scientific">Varroa destructor</name>
    <name type="common">Honeybee mite</name>
    <dbReference type="NCBI Taxonomy" id="109461"/>
    <lineage>
        <taxon>Eukaryota</taxon>
        <taxon>Metazoa</taxon>
        <taxon>Ecdysozoa</taxon>
        <taxon>Arthropoda</taxon>
        <taxon>Chelicerata</taxon>
        <taxon>Arachnida</taxon>
        <taxon>Acari</taxon>
        <taxon>Parasitiformes</taxon>
        <taxon>Mesostigmata</taxon>
        <taxon>Gamasina</taxon>
        <taxon>Dermanyssoidea</taxon>
        <taxon>Varroidae</taxon>
        <taxon>Varroa</taxon>
    </lineage>
</organism>
<keyword evidence="3" id="KW-1185">Reference proteome</keyword>
<dbReference type="AlphaFoldDB" id="A0A7M7KL50"/>
<dbReference type="KEGG" id="vde:111253430"/>
<protein>
    <submittedName>
        <fullName evidence="2">Uncharacterized protein</fullName>
    </submittedName>
</protein>
<evidence type="ECO:0000256" key="1">
    <source>
        <dbReference type="SAM" id="MobiDB-lite"/>
    </source>
</evidence>
<evidence type="ECO:0000313" key="3">
    <source>
        <dbReference type="Proteomes" id="UP000594260"/>
    </source>
</evidence>